<evidence type="ECO:0000259" key="2">
    <source>
        <dbReference type="Pfam" id="PF02018"/>
    </source>
</evidence>
<dbReference type="KEGG" id="hcu:MUN79_11160"/>
<keyword evidence="4" id="KW-1185">Reference proteome</keyword>
<dbReference type="Gene3D" id="2.60.120.260">
    <property type="entry name" value="Galactose-binding domain-like"/>
    <property type="match status" value="1"/>
</dbReference>
<protein>
    <submittedName>
        <fullName evidence="3">Carbohydrate binding domain-containing protein</fullName>
    </submittedName>
</protein>
<dbReference type="GO" id="GO:0016798">
    <property type="term" value="F:hydrolase activity, acting on glycosyl bonds"/>
    <property type="evidence" value="ECO:0007669"/>
    <property type="project" value="InterPro"/>
</dbReference>
<evidence type="ECO:0000256" key="1">
    <source>
        <dbReference type="ARBA" id="ARBA00022801"/>
    </source>
</evidence>
<proteinExistence type="predicted"/>
<evidence type="ECO:0000313" key="4">
    <source>
        <dbReference type="Proteomes" id="UP000831796"/>
    </source>
</evidence>
<dbReference type="EMBL" id="CP095046">
    <property type="protein sequence ID" value="UOQ74382.1"/>
    <property type="molecule type" value="Genomic_DNA"/>
</dbReference>
<dbReference type="InterPro" id="IPR003305">
    <property type="entry name" value="CenC_carb-bd"/>
</dbReference>
<name>A0A8T9QBL0_9BACT</name>
<reference evidence="3" key="1">
    <citation type="submission" date="2022-04" db="EMBL/GenBank/DDBJ databases">
        <title>Hymenobacter sp. isolated from the air.</title>
        <authorList>
            <person name="Won M."/>
            <person name="Lee C.-M."/>
            <person name="Woen H.-Y."/>
            <person name="Kwon S.-W."/>
        </authorList>
    </citation>
    <scope>NUCLEOTIDE SEQUENCE</scope>
    <source>
        <strain evidence="3">5116S-3</strain>
    </source>
</reference>
<dbReference type="RefSeq" id="WP_244677722.1">
    <property type="nucleotide sequence ID" value="NZ_CP095046.1"/>
</dbReference>
<feature type="domain" description="CBM-cenC" evidence="2">
    <location>
        <begin position="35"/>
        <end position="103"/>
    </location>
</feature>
<dbReference type="Pfam" id="PF02018">
    <property type="entry name" value="CBM_4_9"/>
    <property type="match status" value="1"/>
</dbReference>
<organism evidence="3 4">
    <name type="scientific">Hymenobacter cellulosilyticus</name>
    <dbReference type="NCBI Taxonomy" id="2932248"/>
    <lineage>
        <taxon>Bacteria</taxon>
        <taxon>Pseudomonadati</taxon>
        <taxon>Bacteroidota</taxon>
        <taxon>Cytophagia</taxon>
        <taxon>Cytophagales</taxon>
        <taxon>Hymenobacteraceae</taxon>
        <taxon>Hymenobacter</taxon>
    </lineage>
</organism>
<accession>A0A8T9QBL0</accession>
<gene>
    <name evidence="3" type="ORF">MUN79_11160</name>
</gene>
<sequence>MNTSATVARYVRNPAEQYDVLFFDTGVPGTVIEDAALFKNQTYQLQFDVYSTAPVGTPVGITLQNKAAAAGAYPAGRNSTYLANTTRQNQWETLTFAYNTTPMAARPT</sequence>
<dbReference type="AlphaFoldDB" id="A0A8T9QBL0"/>
<keyword evidence="1" id="KW-0378">Hydrolase</keyword>
<dbReference type="Proteomes" id="UP000831796">
    <property type="component" value="Chromosome"/>
</dbReference>
<evidence type="ECO:0000313" key="3">
    <source>
        <dbReference type="EMBL" id="UOQ74382.1"/>
    </source>
</evidence>